<dbReference type="InterPro" id="IPR052189">
    <property type="entry name" value="L-asp_N-monooxygenase_NS-form"/>
</dbReference>
<reference evidence="3 4" key="1">
    <citation type="submission" date="2023-03" db="EMBL/GenBank/DDBJ databases">
        <title>Achromobacter spanius LIG8.</title>
        <authorList>
            <person name="Shrestha S."/>
        </authorList>
    </citation>
    <scope>NUCLEOTIDE SEQUENCE [LARGE SCALE GENOMIC DNA]</scope>
    <source>
        <strain evidence="3 4">LIG8</strain>
    </source>
</reference>
<dbReference type="InterPro" id="IPR036188">
    <property type="entry name" value="FAD/NAD-bd_sf"/>
</dbReference>
<evidence type="ECO:0000256" key="1">
    <source>
        <dbReference type="SAM" id="MobiDB-lite"/>
    </source>
</evidence>
<proteinExistence type="predicted"/>
<evidence type="ECO:0000313" key="4">
    <source>
        <dbReference type="Proteomes" id="UP001214170"/>
    </source>
</evidence>
<dbReference type="EMBL" id="CP121261">
    <property type="protein sequence ID" value="WFP10273.1"/>
    <property type="molecule type" value="Genomic_DNA"/>
</dbReference>
<name>A0ABY8GZF3_9BURK</name>
<dbReference type="Proteomes" id="UP001214170">
    <property type="component" value="Chromosome"/>
</dbReference>
<dbReference type="PANTHER" id="PTHR40254">
    <property type="entry name" value="BLR0577 PROTEIN"/>
    <property type="match status" value="1"/>
</dbReference>
<accession>A0ABY8GZF3</accession>
<evidence type="ECO:0000259" key="2">
    <source>
        <dbReference type="Pfam" id="PF13454"/>
    </source>
</evidence>
<gene>
    <name evidence="3" type="ORF">P8T11_10505</name>
</gene>
<dbReference type="InterPro" id="IPR038732">
    <property type="entry name" value="HpyO/CreE_NAD-binding"/>
</dbReference>
<feature type="domain" description="FAD-dependent urate hydroxylase HpyO/Asp monooxygenase CreE-like FAD/NAD(P)-binding" evidence="2">
    <location>
        <begin position="22"/>
        <end position="185"/>
    </location>
</feature>
<organism evidence="3 4">
    <name type="scientific">Achromobacter spanius</name>
    <dbReference type="NCBI Taxonomy" id="217203"/>
    <lineage>
        <taxon>Bacteria</taxon>
        <taxon>Pseudomonadati</taxon>
        <taxon>Pseudomonadota</taxon>
        <taxon>Betaproteobacteria</taxon>
        <taxon>Burkholderiales</taxon>
        <taxon>Alcaligenaceae</taxon>
        <taxon>Achromobacter</taxon>
    </lineage>
</organism>
<evidence type="ECO:0000313" key="3">
    <source>
        <dbReference type="EMBL" id="WFP10273.1"/>
    </source>
</evidence>
<keyword evidence="4" id="KW-1185">Reference proteome</keyword>
<sequence length="561" mass="60048">MKPLDAYPGLDSSSGSTATDVAIVGGGSVAVSFLYQLLLSRQADSAARPLAITVFEPQAVCGPGGAYQDDLPSNLLNIPAGNMSARADLRMDFVDWLRTQDPAWLRGYGVEAIEPSDFLPRPLFGAYMRAVYARCRELALAQGVALAQVQRRVQRVSPLADGSVRIESDGTAPCVARYAVLCNGNLPSQAFPALQGAPGYFNSPYPVADLAREIPPDASVCIVGTSLSAVDAVAALQQSGHRGPVLCVSRNGRLPSVRSPHNQAPAALRHFNQEGILRLAARHGGTLTLEAIAGALQDEVLALHGALDAEEVFGLATDAQRALDEEIRRSSQAARPWQAVAAATNAVVEQVWHLMPDAERQRFQSRWRALWMARRATFPMRNTQKLQALLKTGQLQVRAGYVDTQYVDVGQEAAGGRFHTRLRDADGESTQHSHTLINATSFSVDVARTDDPLIATLLREGHARPDPFGGLALDFDTGCLKTARDAVLGQVSVLGSLAGGTYFWTTSMDVNARLARDQAVRIATALAQPTKITDSDSPADTPSLAKWTAHRPTHPAPTASS</sequence>
<protein>
    <submittedName>
        <fullName evidence="3">FAD/NAD(P)-binding protein</fullName>
    </submittedName>
</protein>
<dbReference type="SUPFAM" id="SSF51905">
    <property type="entry name" value="FAD/NAD(P)-binding domain"/>
    <property type="match status" value="1"/>
</dbReference>
<dbReference type="PANTHER" id="PTHR40254:SF1">
    <property type="entry name" value="BLR0577 PROTEIN"/>
    <property type="match status" value="1"/>
</dbReference>
<feature type="region of interest" description="Disordered" evidence="1">
    <location>
        <begin position="531"/>
        <end position="561"/>
    </location>
</feature>
<dbReference type="Gene3D" id="3.50.50.60">
    <property type="entry name" value="FAD/NAD(P)-binding domain"/>
    <property type="match status" value="1"/>
</dbReference>
<dbReference type="RefSeq" id="WP_268081997.1">
    <property type="nucleotide sequence ID" value="NZ_CP106885.1"/>
</dbReference>
<feature type="compositionally biased region" description="Polar residues" evidence="1">
    <location>
        <begin position="531"/>
        <end position="540"/>
    </location>
</feature>
<dbReference type="Pfam" id="PF13454">
    <property type="entry name" value="NAD_binding_9"/>
    <property type="match status" value="1"/>
</dbReference>